<dbReference type="AlphaFoldDB" id="A0A6J4MVL6"/>
<reference evidence="1" key="1">
    <citation type="submission" date="2020-02" db="EMBL/GenBank/DDBJ databases">
        <authorList>
            <person name="Meier V. D."/>
        </authorList>
    </citation>
    <scope>NUCLEOTIDE SEQUENCE</scope>
    <source>
        <strain evidence="1">AVDCRST_MAG32</strain>
    </source>
</reference>
<organism evidence="1">
    <name type="scientific">uncultured Nocardioides sp</name>
    <dbReference type="NCBI Taxonomy" id="198441"/>
    <lineage>
        <taxon>Bacteria</taxon>
        <taxon>Bacillati</taxon>
        <taxon>Actinomycetota</taxon>
        <taxon>Actinomycetes</taxon>
        <taxon>Propionibacteriales</taxon>
        <taxon>Nocardioidaceae</taxon>
        <taxon>Nocardioides</taxon>
        <taxon>environmental samples</taxon>
    </lineage>
</organism>
<sequence>MRVDPHRVVELAGRCDEAVQRLVIEWTEASVGLRAAGGHLGEGTAVSGVAQAYAEALDSADEVVWGLAHALEGGVAALIDSARDVSQADEAVAFEIDRAAAGRGRHGGWDEPGHAGEGHGG</sequence>
<name>A0A6J4MVL6_9ACTN</name>
<dbReference type="EMBL" id="CADCUM010000027">
    <property type="protein sequence ID" value="CAA9370174.1"/>
    <property type="molecule type" value="Genomic_DNA"/>
</dbReference>
<gene>
    <name evidence="1" type="ORF">AVDCRST_MAG32-651</name>
</gene>
<evidence type="ECO:0000313" key="1">
    <source>
        <dbReference type="EMBL" id="CAA9370174.1"/>
    </source>
</evidence>
<accession>A0A6J4MVL6</accession>
<protein>
    <submittedName>
        <fullName evidence="1">Uncharacterized protein</fullName>
    </submittedName>
</protein>
<proteinExistence type="predicted"/>